<dbReference type="Proteomes" id="UP000054477">
    <property type="component" value="Unassembled WGS sequence"/>
</dbReference>
<dbReference type="HOGENOM" id="CLU_2277948_0_0_1"/>
<sequence>MQGTLLIMCIFWKIRQRRLGIDDFGNPLFGSGVTSDGEVITTAAPPSNVETDAQGEVTVTVIEDAEYHARGNLVGEETPLLHGHGGNLKAGSPRRWLGWLRR</sequence>
<name>A0A0C9WY89_9AGAR</name>
<protein>
    <submittedName>
        <fullName evidence="1">Uncharacterized protein</fullName>
    </submittedName>
</protein>
<dbReference type="EMBL" id="KN839209">
    <property type="protein sequence ID" value="KIJ90351.1"/>
    <property type="molecule type" value="Genomic_DNA"/>
</dbReference>
<reference evidence="1 2" key="1">
    <citation type="submission" date="2014-04" db="EMBL/GenBank/DDBJ databases">
        <authorList>
            <consortium name="DOE Joint Genome Institute"/>
            <person name="Kuo A."/>
            <person name="Kohler A."/>
            <person name="Nagy L.G."/>
            <person name="Floudas D."/>
            <person name="Copeland A."/>
            <person name="Barry K.W."/>
            <person name="Cichocki N."/>
            <person name="Veneault-Fourrey C."/>
            <person name="LaButti K."/>
            <person name="Lindquist E.A."/>
            <person name="Lipzen A."/>
            <person name="Lundell T."/>
            <person name="Morin E."/>
            <person name="Murat C."/>
            <person name="Sun H."/>
            <person name="Tunlid A."/>
            <person name="Henrissat B."/>
            <person name="Grigoriev I.V."/>
            <person name="Hibbett D.S."/>
            <person name="Martin F."/>
            <person name="Nordberg H.P."/>
            <person name="Cantor M.N."/>
            <person name="Hua S.X."/>
        </authorList>
    </citation>
    <scope>NUCLEOTIDE SEQUENCE [LARGE SCALE GENOMIC DNA]</scope>
    <source>
        <strain evidence="1 2">LaAM-08-1</strain>
    </source>
</reference>
<keyword evidence="2" id="KW-1185">Reference proteome</keyword>
<reference evidence="2" key="2">
    <citation type="submission" date="2015-01" db="EMBL/GenBank/DDBJ databases">
        <title>Evolutionary Origins and Diversification of the Mycorrhizal Mutualists.</title>
        <authorList>
            <consortium name="DOE Joint Genome Institute"/>
            <consortium name="Mycorrhizal Genomics Consortium"/>
            <person name="Kohler A."/>
            <person name="Kuo A."/>
            <person name="Nagy L.G."/>
            <person name="Floudas D."/>
            <person name="Copeland A."/>
            <person name="Barry K.W."/>
            <person name="Cichocki N."/>
            <person name="Veneault-Fourrey C."/>
            <person name="LaButti K."/>
            <person name="Lindquist E.A."/>
            <person name="Lipzen A."/>
            <person name="Lundell T."/>
            <person name="Morin E."/>
            <person name="Murat C."/>
            <person name="Riley R."/>
            <person name="Ohm R."/>
            <person name="Sun H."/>
            <person name="Tunlid A."/>
            <person name="Henrissat B."/>
            <person name="Grigoriev I.V."/>
            <person name="Hibbett D.S."/>
            <person name="Martin F."/>
        </authorList>
    </citation>
    <scope>NUCLEOTIDE SEQUENCE [LARGE SCALE GENOMIC DNA]</scope>
    <source>
        <strain evidence="2">LaAM-08-1</strain>
    </source>
</reference>
<gene>
    <name evidence="1" type="ORF">K443DRAFT_686820</name>
</gene>
<organism evidence="1 2">
    <name type="scientific">Laccaria amethystina LaAM-08-1</name>
    <dbReference type="NCBI Taxonomy" id="1095629"/>
    <lineage>
        <taxon>Eukaryota</taxon>
        <taxon>Fungi</taxon>
        <taxon>Dikarya</taxon>
        <taxon>Basidiomycota</taxon>
        <taxon>Agaricomycotina</taxon>
        <taxon>Agaricomycetes</taxon>
        <taxon>Agaricomycetidae</taxon>
        <taxon>Agaricales</taxon>
        <taxon>Agaricineae</taxon>
        <taxon>Hydnangiaceae</taxon>
        <taxon>Laccaria</taxon>
    </lineage>
</organism>
<accession>A0A0C9WY89</accession>
<dbReference type="AlphaFoldDB" id="A0A0C9WY89"/>
<evidence type="ECO:0000313" key="2">
    <source>
        <dbReference type="Proteomes" id="UP000054477"/>
    </source>
</evidence>
<dbReference type="OrthoDB" id="19344at2759"/>
<evidence type="ECO:0000313" key="1">
    <source>
        <dbReference type="EMBL" id="KIJ90351.1"/>
    </source>
</evidence>
<proteinExistence type="predicted"/>